<protein>
    <submittedName>
        <fullName evidence="5">Flavin reductase family protein</fullName>
        <ecNumber evidence="5">1.-.-.-</ecNumber>
    </submittedName>
</protein>
<evidence type="ECO:0000259" key="4">
    <source>
        <dbReference type="SMART" id="SM00903"/>
    </source>
</evidence>
<evidence type="ECO:0000256" key="2">
    <source>
        <dbReference type="ARBA" id="ARBA00023002"/>
    </source>
</evidence>
<name>A0ABV7ZM11_9CORY</name>
<gene>
    <name evidence="5" type="ORF">ACFORJ_03360</name>
</gene>
<dbReference type="SUPFAM" id="SSF50475">
    <property type="entry name" value="FMN-binding split barrel"/>
    <property type="match status" value="1"/>
</dbReference>
<dbReference type="EC" id="1.-.-.-" evidence="5"/>
<dbReference type="GO" id="GO:0016491">
    <property type="term" value="F:oxidoreductase activity"/>
    <property type="evidence" value="ECO:0007669"/>
    <property type="project" value="UniProtKB-KW"/>
</dbReference>
<evidence type="ECO:0000256" key="3">
    <source>
        <dbReference type="SAM" id="MobiDB-lite"/>
    </source>
</evidence>
<dbReference type="Proteomes" id="UP001595751">
    <property type="component" value="Unassembled WGS sequence"/>
</dbReference>
<dbReference type="InterPro" id="IPR012349">
    <property type="entry name" value="Split_barrel_FMN-bd"/>
</dbReference>
<feature type="domain" description="Flavin reductase like" evidence="4">
    <location>
        <begin position="36"/>
        <end position="179"/>
    </location>
</feature>
<dbReference type="SMART" id="SM00903">
    <property type="entry name" value="Flavin_Reduct"/>
    <property type="match status" value="1"/>
</dbReference>
<keyword evidence="6" id="KW-1185">Reference proteome</keyword>
<comment type="similarity">
    <text evidence="1">Belongs to the non-flavoprotein flavin reductase family.</text>
</comment>
<sequence>MTLTDAPARPHIQDDGLTGDWMRGDQVDGRALRDTAGAFPSGVTVITATGPDGSKVGMTVSSFTSVSIEPPLILVCVDKRARSLPAFRVGTAMGVNVLANDQAQVAFRFAGRSDDRFAGVAHGEGPNGLPLIDGVAAWLSTHIHRIYDGGDHLILLARVNEVHRSGNKPLLYHSGQMHDWALAAAGGR</sequence>
<dbReference type="Gene3D" id="2.30.110.10">
    <property type="entry name" value="Electron Transport, Fmn-binding Protein, Chain A"/>
    <property type="match status" value="1"/>
</dbReference>
<reference evidence="6" key="1">
    <citation type="journal article" date="2019" name="Int. J. Syst. Evol. Microbiol.">
        <title>The Global Catalogue of Microorganisms (GCM) 10K type strain sequencing project: providing services to taxonomists for standard genome sequencing and annotation.</title>
        <authorList>
            <consortium name="The Broad Institute Genomics Platform"/>
            <consortium name="The Broad Institute Genome Sequencing Center for Infectious Disease"/>
            <person name="Wu L."/>
            <person name="Ma J."/>
        </authorList>
    </citation>
    <scope>NUCLEOTIDE SEQUENCE [LARGE SCALE GENOMIC DNA]</scope>
    <source>
        <strain evidence="6">CCUG 53252</strain>
    </source>
</reference>
<evidence type="ECO:0000256" key="1">
    <source>
        <dbReference type="ARBA" id="ARBA00008898"/>
    </source>
</evidence>
<dbReference type="EMBL" id="JBHRZN010000001">
    <property type="protein sequence ID" value="MFC3849205.1"/>
    <property type="molecule type" value="Genomic_DNA"/>
</dbReference>
<organism evidence="5 6">
    <name type="scientific">Corynebacterium hansenii</name>
    <dbReference type="NCBI Taxonomy" id="394964"/>
    <lineage>
        <taxon>Bacteria</taxon>
        <taxon>Bacillati</taxon>
        <taxon>Actinomycetota</taxon>
        <taxon>Actinomycetes</taxon>
        <taxon>Mycobacteriales</taxon>
        <taxon>Corynebacteriaceae</taxon>
        <taxon>Corynebacterium</taxon>
    </lineage>
</organism>
<evidence type="ECO:0000313" key="5">
    <source>
        <dbReference type="EMBL" id="MFC3849205.1"/>
    </source>
</evidence>
<evidence type="ECO:0000313" key="6">
    <source>
        <dbReference type="Proteomes" id="UP001595751"/>
    </source>
</evidence>
<feature type="region of interest" description="Disordered" evidence="3">
    <location>
        <begin position="1"/>
        <end position="20"/>
    </location>
</feature>
<proteinExistence type="inferred from homology"/>
<dbReference type="InterPro" id="IPR002563">
    <property type="entry name" value="Flavin_Rdtase-like_dom"/>
</dbReference>
<dbReference type="RefSeq" id="WP_290291110.1">
    <property type="nucleotide sequence ID" value="NZ_CP047211.1"/>
</dbReference>
<dbReference type="InterPro" id="IPR050268">
    <property type="entry name" value="NADH-dep_flavin_reductase"/>
</dbReference>
<dbReference type="PANTHER" id="PTHR30466:SF1">
    <property type="entry name" value="FMN REDUCTASE (NADH) RUTF"/>
    <property type="match status" value="1"/>
</dbReference>
<keyword evidence="2 5" id="KW-0560">Oxidoreductase</keyword>
<dbReference type="PANTHER" id="PTHR30466">
    <property type="entry name" value="FLAVIN REDUCTASE"/>
    <property type="match status" value="1"/>
</dbReference>
<accession>A0ABV7ZM11</accession>
<comment type="caution">
    <text evidence="5">The sequence shown here is derived from an EMBL/GenBank/DDBJ whole genome shotgun (WGS) entry which is preliminary data.</text>
</comment>
<dbReference type="Pfam" id="PF01613">
    <property type="entry name" value="Flavin_Reduct"/>
    <property type="match status" value="1"/>
</dbReference>